<keyword evidence="9 13" id="KW-0862">Zinc</keyword>
<feature type="active site" description="Proton donor" evidence="14">
    <location>
        <position position="46"/>
    </location>
</feature>
<dbReference type="InterPro" id="IPR002734">
    <property type="entry name" value="RibDG_C"/>
</dbReference>
<feature type="binding site" evidence="16">
    <location>
        <position position="78"/>
    </location>
    <ligand>
        <name>Zn(2+)</name>
        <dbReference type="ChEBI" id="CHEBI:29105"/>
        <note>catalytic</note>
    </ligand>
</feature>
<comment type="pathway">
    <text evidence="3 13">Cofactor biosynthesis; riboflavin biosynthesis; 5-amino-6-(D-ribitylamino)uracil from GTP: step 3/4.</text>
</comment>
<evidence type="ECO:0000256" key="1">
    <source>
        <dbReference type="ARBA" id="ARBA00002151"/>
    </source>
</evidence>
<evidence type="ECO:0000256" key="11">
    <source>
        <dbReference type="ARBA" id="ARBA00023002"/>
    </source>
</evidence>
<feature type="binding site" evidence="15">
    <location>
        <position position="162"/>
    </location>
    <ligand>
        <name>substrate</name>
    </ligand>
</feature>
<gene>
    <name evidence="18" type="primary">ribD</name>
    <name evidence="18" type="ORF">LL252_04725</name>
</gene>
<feature type="binding site" evidence="15">
    <location>
        <position position="201"/>
    </location>
    <ligand>
        <name>substrate</name>
    </ligand>
</feature>
<evidence type="ECO:0000256" key="4">
    <source>
        <dbReference type="ARBA" id="ARBA00005259"/>
    </source>
</evidence>
<dbReference type="Gene3D" id="3.40.430.10">
    <property type="entry name" value="Dihydrofolate Reductase, subunit A"/>
    <property type="match status" value="1"/>
</dbReference>
<dbReference type="NCBIfam" id="TIGR00326">
    <property type="entry name" value="eubact_ribD"/>
    <property type="match status" value="1"/>
</dbReference>
<dbReference type="Pfam" id="PF01872">
    <property type="entry name" value="RibD_C"/>
    <property type="match status" value="1"/>
</dbReference>
<keyword evidence="11 13" id="KW-0560">Oxidoreductase</keyword>
<dbReference type="CDD" id="cd01284">
    <property type="entry name" value="Riboflavin_deaminase-reductase"/>
    <property type="match status" value="1"/>
</dbReference>
<evidence type="ECO:0000256" key="12">
    <source>
        <dbReference type="ARBA" id="ARBA00023268"/>
    </source>
</evidence>
<sequence length="391" mass="41758">MLRALALARRGLYTTDPNPRVGCVIARDGEILGEGFHARAGEPHAERHALAAAGERARGATAYVTLEPCSHTGRTGPCADALIAAGVARVVAAMQDPNPQVAGNGLRRLREAGIQVDLGLQEAEARALNPGFIHRMRGERPWVRIKAAASLDGRTAMASGESQWITGAAAREDVQRLRARSSAIVTGIGTVLADRPSYTVRPQQWVLGDYRDHGVPPVRAPLRVILDPALRTPPDSPVVTAAGPCLIAHAEDPTASEARREALRAAGAELMVLPRAIRPEGDREAPLGVERRGLDLGALLDELARRECNEVLVECGATLAGAFVQDGLFDELIVYLAPALLGTDARGLLTLPFARMAEKIPLRWGDSRRVGDDLRLTLQPTASRLRPSALA</sequence>
<reference evidence="18" key="1">
    <citation type="submission" date="2021-10" db="EMBL/GenBank/DDBJ databases">
        <title>The diversity and Nitrogen Metabolism of Culturable Nitrate-Utilizing Bacteria Within the Oxygen Minimum Zone of the Changjiang (Yangtze River)Estuary.</title>
        <authorList>
            <person name="Zhang D."/>
            <person name="Zheng J."/>
            <person name="Liu S."/>
            <person name="He W."/>
        </authorList>
    </citation>
    <scope>NUCLEOTIDE SEQUENCE</scope>
    <source>
        <strain evidence="18">FXH-223</strain>
    </source>
</reference>
<comment type="catalytic activity">
    <reaction evidence="13">
        <text>5-amino-6-(5-phospho-D-ribitylamino)uracil + NADP(+) = 5-amino-6-(5-phospho-D-ribosylamino)uracil + NADPH + H(+)</text>
        <dbReference type="Rhea" id="RHEA:17845"/>
        <dbReference type="ChEBI" id="CHEBI:15378"/>
        <dbReference type="ChEBI" id="CHEBI:57783"/>
        <dbReference type="ChEBI" id="CHEBI:58349"/>
        <dbReference type="ChEBI" id="CHEBI:58421"/>
        <dbReference type="ChEBI" id="CHEBI:58453"/>
        <dbReference type="EC" id="1.1.1.193"/>
    </reaction>
</comment>
<dbReference type="Pfam" id="PF00383">
    <property type="entry name" value="dCMP_cyt_deam_1"/>
    <property type="match status" value="1"/>
</dbReference>
<dbReference type="InterPro" id="IPR016192">
    <property type="entry name" value="APOBEC/CMP_deaminase_Zn-bd"/>
</dbReference>
<evidence type="ECO:0000313" key="19">
    <source>
        <dbReference type="Proteomes" id="UP001108027"/>
    </source>
</evidence>
<keyword evidence="12" id="KW-0511">Multifunctional enzyme</keyword>
<comment type="similarity">
    <text evidence="5 13">In the C-terminal section; belongs to the HTP reductase family.</text>
</comment>
<evidence type="ECO:0000256" key="16">
    <source>
        <dbReference type="PIRSR" id="PIRSR006769-3"/>
    </source>
</evidence>
<evidence type="ECO:0000313" key="18">
    <source>
        <dbReference type="EMBL" id="MCC4307869.1"/>
    </source>
</evidence>
<keyword evidence="10 13" id="KW-0521">NADP</keyword>
<keyword evidence="7 13" id="KW-0479">Metal-binding</keyword>
<dbReference type="PIRSF" id="PIRSF006769">
    <property type="entry name" value="RibD"/>
    <property type="match status" value="1"/>
</dbReference>
<feature type="binding site" evidence="15">
    <location>
        <position position="178"/>
    </location>
    <ligand>
        <name>substrate</name>
    </ligand>
</feature>
<dbReference type="InterPro" id="IPR016193">
    <property type="entry name" value="Cytidine_deaminase-like"/>
</dbReference>
<dbReference type="PROSITE" id="PS51747">
    <property type="entry name" value="CYT_DCMP_DEAMINASES_2"/>
    <property type="match status" value="1"/>
</dbReference>
<comment type="function">
    <text evidence="1 13">Converts 2,5-diamino-6-(ribosylamino)-4(3h)-pyrimidinone 5'-phosphate into 5-amino-6-(ribosylamino)-2,4(1h,3h)-pyrimidinedione 5'-phosphate.</text>
</comment>
<evidence type="ECO:0000256" key="14">
    <source>
        <dbReference type="PIRSR" id="PIRSR006769-1"/>
    </source>
</evidence>
<keyword evidence="8 13" id="KW-0378">Hydrolase</keyword>
<dbReference type="PROSITE" id="PS00903">
    <property type="entry name" value="CYT_DCMP_DEAMINASES_1"/>
    <property type="match status" value="1"/>
</dbReference>
<comment type="cofactor">
    <cofactor evidence="13 16">
        <name>Zn(2+)</name>
        <dbReference type="ChEBI" id="CHEBI:29105"/>
    </cofactor>
    <text evidence="13 16">Binds 1 zinc ion.</text>
</comment>
<evidence type="ECO:0000256" key="8">
    <source>
        <dbReference type="ARBA" id="ARBA00022801"/>
    </source>
</evidence>
<dbReference type="EMBL" id="JAJGNA010000003">
    <property type="protein sequence ID" value="MCC4307869.1"/>
    <property type="molecule type" value="Genomic_DNA"/>
</dbReference>
<dbReference type="SUPFAM" id="SSF53927">
    <property type="entry name" value="Cytidine deaminase-like"/>
    <property type="match status" value="1"/>
</dbReference>
<dbReference type="EC" id="3.5.4.26" evidence="13"/>
<evidence type="ECO:0000256" key="2">
    <source>
        <dbReference type="ARBA" id="ARBA00004882"/>
    </source>
</evidence>
<dbReference type="InterPro" id="IPR002125">
    <property type="entry name" value="CMP_dCMP_dom"/>
</dbReference>
<evidence type="ECO:0000256" key="5">
    <source>
        <dbReference type="ARBA" id="ARBA00007417"/>
    </source>
</evidence>
<dbReference type="FunFam" id="3.40.140.10:FF:000025">
    <property type="entry name" value="Riboflavin biosynthesis protein RibD"/>
    <property type="match status" value="1"/>
</dbReference>
<comment type="caution">
    <text evidence="18">The sequence shown here is derived from an EMBL/GenBank/DDBJ whole genome shotgun (WGS) entry which is preliminary data.</text>
</comment>
<accession>A0A9Q3ULV5</accession>
<proteinExistence type="inferred from homology"/>
<dbReference type="GO" id="GO:0050661">
    <property type="term" value="F:NADP binding"/>
    <property type="evidence" value="ECO:0007669"/>
    <property type="project" value="InterPro"/>
</dbReference>
<organism evidence="18 19">
    <name type="scientific">Alloalcanivorax marinus</name>
    <dbReference type="NCBI Taxonomy" id="1177169"/>
    <lineage>
        <taxon>Bacteria</taxon>
        <taxon>Pseudomonadati</taxon>
        <taxon>Pseudomonadota</taxon>
        <taxon>Gammaproteobacteria</taxon>
        <taxon>Oceanospirillales</taxon>
        <taxon>Alcanivoracaceae</taxon>
        <taxon>Alloalcanivorax</taxon>
    </lineage>
</organism>
<dbReference type="InterPro" id="IPR024072">
    <property type="entry name" value="DHFR-like_dom_sf"/>
</dbReference>
<protein>
    <recommendedName>
        <fullName evidence="13">Riboflavin biosynthesis protein RibD</fullName>
    </recommendedName>
    <domain>
        <recommendedName>
            <fullName evidence="13">Diaminohydroxyphosphoribosylaminopyrimidine deaminase</fullName>
            <shortName evidence="13">DRAP deaminase</shortName>
            <ecNumber evidence="13">3.5.4.26</ecNumber>
        </recommendedName>
        <alternativeName>
            <fullName evidence="13">Riboflavin-specific deaminase</fullName>
        </alternativeName>
    </domain>
    <domain>
        <recommendedName>
            <fullName evidence="13">5-amino-6-(5-phosphoribosylamino)uracil reductase</fullName>
            <ecNumber evidence="13">1.1.1.193</ecNumber>
        </recommendedName>
        <alternativeName>
            <fullName evidence="13">HTP reductase</fullName>
        </alternativeName>
    </domain>
</protein>
<keyword evidence="19" id="KW-1185">Reference proteome</keyword>
<feature type="binding site" evidence="15">
    <location>
        <position position="190"/>
    </location>
    <ligand>
        <name>NADP(+)</name>
        <dbReference type="ChEBI" id="CHEBI:58349"/>
    </ligand>
</feature>
<dbReference type="GO" id="GO:0008835">
    <property type="term" value="F:diaminohydroxyphosphoribosylaminopyrimidine deaminase activity"/>
    <property type="evidence" value="ECO:0007669"/>
    <property type="project" value="UniProtKB-EC"/>
</dbReference>
<dbReference type="NCBIfam" id="TIGR00227">
    <property type="entry name" value="ribD_Cterm"/>
    <property type="match status" value="1"/>
</dbReference>
<evidence type="ECO:0000259" key="17">
    <source>
        <dbReference type="PROSITE" id="PS51747"/>
    </source>
</evidence>
<feature type="domain" description="CMP/dCMP-type deaminase" evidence="17">
    <location>
        <begin position="1"/>
        <end position="117"/>
    </location>
</feature>
<dbReference type="PANTHER" id="PTHR38011">
    <property type="entry name" value="DIHYDROFOLATE REDUCTASE FAMILY PROTEIN (AFU_ORTHOLOGUE AFUA_8G06820)"/>
    <property type="match status" value="1"/>
</dbReference>
<feature type="binding site" evidence="15">
    <location>
        <begin position="316"/>
        <end position="322"/>
    </location>
    <ligand>
        <name>NADP(+)</name>
        <dbReference type="ChEBI" id="CHEBI:58349"/>
    </ligand>
</feature>
<dbReference type="GO" id="GO:0008703">
    <property type="term" value="F:5-amino-6-(5-phosphoribosylamino)uracil reductase activity"/>
    <property type="evidence" value="ECO:0007669"/>
    <property type="project" value="UniProtKB-EC"/>
</dbReference>
<evidence type="ECO:0000256" key="9">
    <source>
        <dbReference type="ARBA" id="ARBA00022833"/>
    </source>
</evidence>
<feature type="binding site" evidence="16">
    <location>
        <position position="44"/>
    </location>
    <ligand>
        <name>Zn(2+)</name>
        <dbReference type="ChEBI" id="CHEBI:29105"/>
        <note>catalytic</note>
    </ligand>
</feature>
<dbReference type="InterPro" id="IPR050765">
    <property type="entry name" value="Riboflavin_Biosynth_HTPR"/>
</dbReference>
<dbReference type="Gene3D" id="3.40.140.10">
    <property type="entry name" value="Cytidine Deaminase, domain 2"/>
    <property type="match status" value="1"/>
</dbReference>
<dbReference type="PANTHER" id="PTHR38011:SF7">
    <property type="entry name" value="2,5-DIAMINO-6-RIBOSYLAMINO-4(3H)-PYRIMIDINONE 5'-PHOSPHATE REDUCTASE"/>
    <property type="match status" value="1"/>
</dbReference>
<dbReference type="InterPro" id="IPR004794">
    <property type="entry name" value="Eubact_RibD"/>
</dbReference>
<comment type="pathway">
    <text evidence="2 13">Cofactor biosynthesis; riboflavin biosynthesis; 5-amino-6-(D-ribitylamino)uracil from GTP: step 2/4.</text>
</comment>
<name>A0A9Q3ULV5_9GAMM</name>
<dbReference type="EC" id="1.1.1.193" evidence="13"/>
<feature type="binding site" evidence="15">
    <location>
        <position position="164"/>
    </location>
    <ligand>
        <name>NADP(+)</name>
        <dbReference type="ChEBI" id="CHEBI:58349"/>
    </ligand>
</feature>
<dbReference type="AlphaFoldDB" id="A0A9Q3ULV5"/>
<evidence type="ECO:0000256" key="10">
    <source>
        <dbReference type="ARBA" id="ARBA00022857"/>
    </source>
</evidence>
<dbReference type="InterPro" id="IPR011549">
    <property type="entry name" value="RibD_C"/>
</dbReference>
<evidence type="ECO:0000256" key="13">
    <source>
        <dbReference type="PIRNR" id="PIRNR006769"/>
    </source>
</evidence>
<dbReference type="Proteomes" id="UP001108027">
    <property type="component" value="Unassembled WGS sequence"/>
</dbReference>
<feature type="binding site" evidence="15">
    <location>
        <position position="148"/>
    </location>
    <ligand>
        <name>NADP(+)</name>
        <dbReference type="ChEBI" id="CHEBI:58349"/>
    </ligand>
</feature>
<evidence type="ECO:0000256" key="3">
    <source>
        <dbReference type="ARBA" id="ARBA00004910"/>
    </source>
</evidence>
<dbReference type="SUPFAM" id="SSF53597">
    <property type="entry name" value="Dihydrofolate reductase-like"/>
    <property type="match status" value="1"/>
</dbReference>
<feature type="binding site" evidence="15">
    <location>
        <position position="194"/>
    </location>
    <ligand>
        <name>NADP(+)</name>
        <dbReference type="ChEBI" id="CHEBI:58349"/>
    </ligand>
</feature>
<dbReference type="GO" id="GO:0008270">
    <property type="term" value="F:zinc ion binding"/>
    <property type="evidence" value="ECO:0007669"/>
    <property type="project" value="InterPro"/>
</dbReference>
<comment type="catalytic activity">
    <reaction evidence="13">
        <text>2,5-diamino-6-hydroxy-4-(5-phosphoribosylamino)-pyrimidine + H2O + H(+) = 5-amino-6-(5-phospho-D-ribosylamino)uracil + NH4(+)</text>
        <dbReference type="Rhea" id="RHEA:21868"/>
        <dbReference type="ChEBI" id="CHEBI:15377"/>
        <dbReference type="ChEBI" id="CHEBI:15378"/>
        <dbReference type="ChEBI" id="CHEBI:28938"/>
        <dbReference type="ChEBI" id="CHEBI:58453"/>
        <dbReference type="ChEBI" id="CHEBI:58614"/>
        <dbReference type="EC" id="3.5.4.26"/>
    </reaction>
</comment>
<feature type="binding site" evidence="15">
    <location>
        <position position="314"/>
    </location>
    <ligand>
        <name>substrate</name>
    </ligand>
</feature>
<comment type="similarity">
    <text evidence="4 13">In the N-terminal section; belongs to the cytidine and deoxycytidylate deaminase family.</text>
</comment>
<keyword evidence="6 13" id="KW-0686">Riboflavin biosynthesis</keyword>
<feature type="binding site" evidence="16">
    <location>
        <position position="69"/>
    </location>
    <ligand>
        <name>Zn(2+)</name>
        <dbReference type="ChEBI" id="CHEBI:29105"/>
        <note>catalytic</note>
    </ligand>
</feature>
<evidence type="ECO:0000256" key="7">
    <source>
        <dbReference type="ARBA" id="ARBA00022723"/>
    </source>
</evidence>
<evidence type="ECO:0000256" key="15">
    <source>
        <dbReference type="PIRSR" id="PIRSR006769-2"/>
    </source>
</evidence>
<evidence type="ECO:0000256" key="6">
    <source>
        <dbReference type="ARBA" id="ARBA00022619"/>
    </source>
</evidence>
<dbReference type="GO" id="GO:0009231">
    <property type="term" value="P:riboflavin biosynthetic process"/>
    <property type="evidence" value="ECO:0007669"/>
    <property type="project" value="UniProtKB-KW"/>
</dbReference>